<accession>A0A174KEP0</accession>
<dbReference type="InterPro" id="IPR025664">
    <property type="entry name" value="Spore_III_AC/AD"/>
</dbReference>
<evidence type="ECO:0000313" key="5">
    <source>
        <dbReference type="EMBL" id="MZS88185.1"/>
    </source>
</evidence>
<dbReference type="EMBL" id="CZAW01000004">
    <property type="protein sequence ID" value="CUP07709.1"/>
    <property type="molecule type" value="Genomic_DNA"/>
</dbReference>
<dbReference type="EMBL" id="WWVF01000005">
    <property type="protein sequence ID" value="MZS88185.1"/>
    <property type="molecule type" value="Genomic_DNA"/>
</dbReference>
<evidence type="ECO:0000313" key="2">
    <source>
        <dbReference type="EMBL" id="CUN82058.1"/>
    </source>
</evidence>
<keyword evidence="9" id="KW-1185">Reference proteome</keyword>
<protein>
    <submittedName>
        <fullName evidence="6">Stage III sporulation protein AC/AD protein family protein</fullName>
    </submittedName>
    <submittedName>
        <fullName evidence="3">Stage III sporulation protein AD</fullName>
    </submittedName>
</protein>
<evidence type="ECO:0000256" key="1">
    <source>
        <dbReference type="SAM" id="Phobius"/>
    </source>
</evidence>
<evidence type="ECO:0000313" key="9">
    <source>
        <dbReference type="Proteomes" id="UP000366766"/>
    </source>
</evidence>
<evidence type="ECO:0000313" key="11">
    <source>
        <dbReference type="Proteomes" id="UP000477285"/>
    </source>
</evidence>
<dbReference type="EMBL" id="CYZN01000006">
    <property type="protein sequence ID" value="CUN82058.1"/>
    <property type="molecule type" value="Genomic_DNA"/>
</dbReference>
<proteinExistence type="predicted"/>
<sequence length="128" mass="14110">MDIVKVSIMGICGMMLGFILKETRPEFAALVTMMTGFLILGLAAGKVSYLFETMNRLRESFPIDSSYLTVLVKIIGITYIGQFSSAICKDAGYQMIGTQIDLFCKLSVMVLSMPVLLAILDTISEFMI</sequence>
<evidence type="ECO:0000313" key="7">
    <source>
        <dbReference type="Proteomes" id="UP000095431"/>
    </source>
</evidence>
<reference evidence="6 9" key="3">
    <citation type="submission" date="2019-07" db="EMBL/GenBank/DDBJ databases">
        <authorList>
            <person name="Chang H.-W."/>
            <person name="Raman A."/>
            <person name="Venkatesh S."/>
            <person name="Gehrig J."/>
        </authorList>
    </citation>
    <scope>NUCLEOTIDE SEQUENCE [LARGE SCALE GENOMIC DNA]</scope>
    <source>
        <strain evidence="6">Blautia_wexlerae_LFYP_14</strain>
    </source>
</reference>
<dbReference type="Pfam" id="PF06686">
    <property type="entry name" value="SpoIIIAC"/>
    <property type="match status" value="2"/>
</dbReference>
<reference evidence="7 8" key="1">
    <citation type="submission" date="2015-09" db="EMBL/GenBank/DDBJ databases">
        <authorList>
            <consortium name="Pathogen Informatics"/>
        </authorList>
    </citation>
    <scope>NUCLEOTIDE SEQUENCE [LARGE SCALE GENOMIC DNA]</scope>
    <source>
        <strain evidence="2 7">2789STDY5834863</strain>
        <strain evidence="3 8">2789STDY5834911</strain>
    </source>
</reference>
<evidence type="ECO:0000313" key="6">
    <source>
        <dbReference type="EMBL" id="VUX66803.1"/>
    </source>
</evidence>
<name>A0A174KEP0_9FIRM</name>
<reference evidence="10 11" key="2">
    <citation type="journal article" date="2019" name="Nat. Med.">
        <title>A library of human gut bacterial isolates paired with longitudinal multiomics data enables mechanistic microbiome research.</title>
        <authorList>
            <person name="Poyet M."/>
            <person name="Groussin M."/>
            <person name="Gibbons S.M."/>
            <person name="Avila-Pacheco J."/>
            <person name="Jiang X."/>
            <person name="Kearney S.M."/>
            <person name="Perrotta A.R."/>
            <person name="Berdy B."/>
            <person name="Zhao S."/>
            <person name="Lieberman T.D."/>
            <person name="Swanson P.K."/>
            <person name="Smith M."/>
            <person name="Roesemann S."/>
            <person name="Alexander J.E."/>
            <person name="Rich S.A."/>
            <person name="Livny J."/>
            <person name="Vlamakis H."/>
            <person name="Clish C."/>
            <person name="Bullock K."/>
            <person name="Deik A."/>
            <person name="Scott J."/>
            <person name="Pierce K.A."/>
            <person name="Xavier R.J."/>
            <person name="Alm E.J."/>
        </authorList>
    </citation>
    <scope>NUCLEOTIDE SEQUENCE [LARGE SCALE GENOMIC DNA]</scope>
    <source>
        <strain evidence="4 11">BIOML-A1</strain>
        <strain evidence="5 10">BIOML-A12</strain>
    </source>
</reference>
<dbReference type="Proteomes" id="UP000477285">
    <property type="component" value="Unassembled WGS sequence"/>
</dbReference>
<dbReference type="EMBL" id="WWVQ01000001">
    <property type="protein sequence ID" value="MZL31748.1"/>
    <property type="molecule type" value="Genomic_DNA"/>
</dbReference>
<keyword evidence="1" id="KW-0472">Membrane</keyword>
<feature type="transmembrane region" description="Helical" evidence="1">
    <location>
        <begin position="100"/>
        <end position="120"/>
    </location>
</feature>
<dbReference type="Proteomes" id="UP000366766">
    <property type="component" value="Unassembled WGS sequence"/>
</dbReference>
<feature type="transmembrane region" description="Helical" evidence="1">
    <location>
        <begin position="67"/>
        <end position="88"/>
    </location>
</feature>
<feature type="transmembrane region" description="Helical" evidence="1">
    <location>
        <begin position="27"/>
        <end position="47"/>
    </location>
</feature>
<gene>
    <name evidence="6" type="ORF">BWLFYP14_03079</name>
    <name evidence="2" type="ORF">ERS852478_01155</name>
    <name evidence="3" type="ORF">ERS852523_00476</name>
    <name evidence="5" type="ORF">GT712_03540</name>
    <name evidence="4" type="ORF">GT728_00680</name>
</gene>
<evidence type="ECO:0000313" key="10">
    <source>
        <dbReference type="Proteomes" id="UP000477156"/>
    </source>
</evidence>
<dbReference type="Proteomes" id="UP000095712">
    <property type="component" value="Unassembled WGS sequence"/>
</dbReference>
<keyword evidence="1" id="KW-0812">Transmembrane</keyword>
<keyword evidence="1" id="KW-1133">Transmembrane helix</keyword>
<dbReference type="OrthoDB" id="1682150at2"/>
<dbReference type="Proteomes" id="UP000477156">
    <property type="component" value="Unassembled WGS sequence"/>
</dbReference>
<dbReference type="eggNOG" id="ENOG5032SJW">
    <property type="taxonomic scope" value="Bacteria"/>
</dbReference>
<dbReference type="AlphaFoldDB" id="A0A174KEP0"/>
<dbReference type="Proteomes" id="UP000095431">
    <property type="component" value="Unassembled WGS sequence"/>
</dbReference>
<evidence type="ECO:0000313" key="8">
    <source>
        <dbReference type="Proteomes" id="UP000095712"/>
    </source>
</evidence>
<dbReference type="RefSeq" id="WP_020994071.1">
    <property type="nucleotide sequence ID" value="NZ_AP031426.1"/>
</dbReference>
<evidence type="ECO:0000313" key="3">
    <source>
        <dbReference type="EMBL" id="CUP07709.1"/>
    </source>
</evidence>
<organism evidence="3 8">
    <name type="scientific">Blautia wexlerae</name>
    <dbReference type="NCBI Taxonomy" id="418240"/>
    <lineage>
        <taxon>Bacteria</taxon>
        <taxon>Bacillati</taxon>
        <taxon>Bacillota</taxon>
        <taxon>Clostridia</taxon>
        <taxon>Lachnospirales</taxon>
        <taxon>Lachnospiraceae</taxon>
        <taxon>Blautia</taxon>
    </lineage>
</organism>
<dbReference type="EMBL" id="CABHOF010000074">
    <property type="protein sequence ID" value="VUX66803.1"/>
    <property type="molecule type" value="Genomic_DNA"/>
</dbReference>
<evidence type="ECO:0000313" key="4">
    <source>
        <dbReference type="EMBL" id="MZL31748.1"/>
    </source>
</evidence>